<evidence type="ECO:0000256" key="11">
    <source>
        <dbReference type="ARBA" id="ARBA00023136"/>
    </source>
</evidence>
<evidence type="ECO:0000256" key="2">
    <source>
        <dbReference type="ARBA" id="ARBA00006375"/>
    </source>
</evidence>
<sequence>MSDASKAKSPKDFATDFLLGGVAAAISKTGAAPIERIKLLVQNQDEMIKQGRLATPYKGIGDAFARTYKAEGIPALWRGNGTNVIRYFPTQALNFAFKDYFKAMFGFKKSEGYWTWFAGNIASGAGAGASSSLFVYSLDYARTRLSSDAKSTKSGGKRQFNGLVDVYKQTLAADGVKGLYRGFTPSIVGVMIYRGSYFGFYDSLKPTVLVGPLEGSFLASFALGWIVTTGAGIMAYPMDTIRRRMMMTSGTGVHYRSMFDAATKIMAQEGPKSLFKGAGANILRGVASAGVLAIYDKFQAIMFDGNVYKGGMNSLLVIV</sequence>
<feature type="repeat" description="Solcar" evidence="14">
    <location>
        <begin position="215"/>
        <end position="301"/>
    </location>
</feature>
<dbReference type="Pfam" id="PF00153">
    <property type="entry name" value="Mito_carr"/>
    <property type="match status" value="3"/>
</dbReference>
<evidence type="ECO:0000313" key="18">
    <source>
        <dbReference type="Proteomes" id="UP001219525"/>
    </source>
</evidence>
<evidence type="ECO:0000256" key="5">
    <source>
        <dbReference type="ARBA" id="ARBA00022449"/>
    </source>
</evidence>
<keyword evidence="9 16" id="KW-1133">Transmembrane helix</keyword>
<dbReference type="InterPro" id="IPR002113">
    <property type="entry name" value="ADT_euk_type"/>
</dbReference>
<gene>
    <name evidence="17" type="ORF">GGX14DRAFT_436159</name>
</gene>
<evidence type="ECO:0000256" key="9">
    <source>
        <dbReference type="ARBA" id="ARBA00022989"/>
    </source>
</evidence>
<dbReference type="FunFam" id="1.50.40.10:FF:000096">
    <property type="entry name" value="ADP,ATP carrier protein 1, mitochondrial"/>
    <property type="match status" value="1"/>
</dbReference>
<keyword evidence="5" id="KW-0050">Antiport</keyword>
<organism evidence="17 18">
    <name type="scientific">Mycena pura</name>
    <dbReference type="NCBI Taxonomy" id="153505"/>
    <lineage>
        <taxon>Eukaryota</taxon>
        <taxon>Fungi</taxon>
        <taxon>Dikarya</taxon>
        <taxon>Basidiomycota</taxon>
        <taxon>Agaricomycotina</taxon>
        <taxon>Agaricomycetes</taxon>
        <taxon>Agaricomycetidae</taxon>
        <taxon>Agaricales</taxon>
        <taxon>Marasmiineae</taxon>
        <taxon>Mycenaceae</taxon>
        <taxon>Mycena</taxon>
    </lineage>
</organism>
<evidence type="ECO:0000256" key="4">
    <source>
        <dbReference type="ARBA" id="ARBA00022448"/>
    </source>
</evidence>
<keyword evidence="11 14" id="KW-0472">Membrane</keyword>
<dbReference type="InterPro" id="IPR023395">
    <property type="entry name" value="MCP_dom_sf"/>
</dbReference>
<dbReference type="GO" id="GO:0140021">
    <property type="term" value="P:mitochondrial ADP transmembrane transport"/>
    <property type="evidence" value="ECO:0007669"/>
    <property type="project" value="InterPro"/>
</dbReference>
<keyword evidence="4 15" id="KW-0813">Transport</keyword>
<evidence type="ECO:0000256" key="6">
    <source>
        <dbReference type="ARBA" id="ARBA00022692"/>
    </source>
</evidence>
<evidence type="ECO:0000256" key="13">
    <source>
        <dbReference type="ARBA" id="ARBA00045250"/>
    </source>
</evidence>
<evidence type="ECO:0000256" key="1">
    <source>
        <dbReference type="ARBA" id="ARBA00004448"/>
    </source>
</evidence>
<comment type="catalytic activity">
    <reaction evidence="12">
        <text>ADP(in) + ATP(out) = ADP(out) + ATP(in)</text>
        <dbReference type="Rhea" id="RHEA:34999"/>
        <dbReference type="ChEBI" id="CHEBI:30616"/>
        <dbReference type="ChEBI" id="CHEBI:456216"/>
    </reaction>
    <physiologicalReaction direction="left-to-right" evidence="12">
        <dbReference type="Rhea" id="RHEA:35000"/>
    </physiologicalReaction>
</comment>
<evidence type="ECO:0000313" key="17">
    <source>
        <dbReference type="EMBL" id="KAJ7219428.1"/>
    </source>
</evidence>
<evidence type="ECO:0000256" key="7">
    <source>
        <dbReference type="ARBA" id="ARBA00022737"/>
    </source>
</evidence>
<comment type="similarity">
    <text evidence="2 15">Belongs to the mitochondrial carrier (TC 2.A.29) family.</text>
</comment>
<dbReference type="PRINTS" id="PR00927">
    <property type="entry name" value="ADPTRNSLCASE"/>
</dbReference>
<keyword evidence="10" id="KW-0496">Mitochondrion</keyword>
<evidence type="ECO:0000256" key="10">
    <source>
        <dbReference type="ARBA" id="ARBA00023128"/>
    </source>
</evidence>
<evidence type="ECO:0000256" key="12">
    <source>
        <dbReference type="ARBA" id="ARBA00024143"/>
    </source>
</evidence>
<feature type="repeat" description="Solcar" evidence="14">
    <location>
        <begin position="11"/>
        <end position="104"/>
    </location>
</feature>
<name>A0AAD6YJN1_9AGAR</name>
<protein>
    <recommendedName>
        <fullName evidence="16">ADP/ATP translocase</fullName>
    </recommendedName>
    <alternativeName>
        <fullName evidence="16">ADP,ATP carrier protein</fullName>
    </alternativeName>
</protein>
<evidence type="ECO:0000256" key="15">
    <source>
        <dbReference type="RuleBase" id="RU000488"/>
    </source>
</evidence>
<dbReference type="SUPFAM" id="SSF103506">
    <property type="entry name" value="Mitochondrial carrier"/>
    <property type="match status" value="1"/>
</dbReference>
<evidence type="ECO:0000256" key="16">
    <source>
        <dbReference type="RuleBase" id="RU368008"/>
    </source>
</evidence>
<dbReference type="GO" id="GO:1990544">
    <property type="term" value="P:mitochondrial ATP transmembrane transport"/>
    <property type="evidence" value="ECO:0007669"/>
    <property type="project" value="InterPro"/>
</dbReference>
<comment type="subcellular location">
    <subcellularLocation>
        <location evidence="16">Membrane</location>
        <topology evidence="16">Multi-pass membrane protein</topology>
    </subcellularLocation>
    <subcellularLocation>
        <location evidence="1">Mitochondrion inner membrane</location>
        <topology evidence="1">Multi-pass membrane protein</topology>
    </subcellularLocation>
</comment>
<dbReference type="Gene3D" id="1.50.40.10">
    <property type="entry name" value="Mitochondrial carrier domain"/>
    <property type="match status" value="1"/>
</dbReference>
<reference evidence="17" key="1">
    <citation type="submission" date="2023-03" db="EMBL/GenBank/DDBJ databases">
        <title>Massive genome expansion in bonnet fungi (Mycena s.s.) driven by repeated elements and novel gene families across ecological guilds.</title>
        <authorList>
            <consortium name="Lawrence Berkeley National Laboratory"/>
            <person name="Harder C.B."/>
            <person name="Miyauchi S."/>
            <person name="Viragh M."/>
            <person name="Kuo A."/>
            <person name="Thoen E."/>
            <person name="Andreopoulos B."/>
            <person name="Lu D."/>
            <person name="Skrede I."/>
            <person name="Drula E."/>
            <person name="Henrissat B."/>
            <person name="Morin E."/>
            <person name="Kohler A."/>
            <person name="Barry K."/>
            <person name="LaButti K."/>
            <person name="Morin E."/>
            <person name="Salamov A."/>
            <person name="Lipzen A."/>
            <person name="Mereny Z."/>
            <person name="Hegedus B."/>
            <person name="Baldrian P."/>
            <person name="Stursova M."/>
            <person name="Weitz H."/>
            <person name="Taylor A."/>
            <person name="Grigoriev I.V."/>
            <person name="Nagy L.G."/>
            <person name="Martin F."/>
            <person name="Kauserud H."/>
        </authorList>
    </citation>
    <scope>NUCLEOTIDE SEQUENCE</scope>
    <source>
        <strain evidence="17">9144</strain>
    </source>
</reference>
<proteinExistence type="inferred from homology"/>
<dbReference type="EMBL" id="JARJCW010000011">
    <property type="protein sequence ID" value="KAJ7219428.1"/>
    <property type="molecule type" value="Genomic_DNA"/>
</dbReference>
<keyword evidence="8" id="KW-0999">Mitochondrion inner membrane</keyword>
<comment type="function">
    <text evidence="16">Catalyzes the exchange of ADP and ATP across the membrane.</text>
</comment>
<dbReference type="PROSITE" id="PS50920">
    <property type="entry name" value="SOLCAR"/>
    <property type="match status" value="3"/>
</dbReference>
<keyword evidence="7" id="KW-0677">Repeat</keyword>
<feature type="transmembrane region" description="Helical" evidence="16">
    <location>
        <begin position="178"/>
        <end position="197"/>
    </location>
</feature>
<dbReference type="PRINTS" id="PR00926">
    <property type="entry name" value="MITOCARRIER"/>
</dbReference>
<dbReference type="PANTHER" id="PTHR45635:SF14">
    <property type="entry name" value="ADP_ATP TRANSLOCASE"/>
    <property type="match status" value="1"/>
</dbReference>
<evidence type="ECO:0000256" key="14">
    <source>
        <dbReference type="PROSITE-ProRule" id="PRU00282"/>
    </source>
</evidence>
<dbReference type="InterPro" id="IPR002067">
    <property type="entry name" value="MCP"/>
</dbReference>
<keyword evidence="6 14" id="KW-0812">Transmembrane</keyword>
<dbReference type="AlphaFoldDB" id="A0AAD6YJN1"/>
<dbReference type="GO" id="GO:0005471">
    <property type="term" value="F:ATP:ADP antiporter activity"/>
    <property type="evidence" value="ECO:0007669"/>
    <property type="project" value="UniProtKB-UniRule"/>
</dbReference>
<dbReference type="InterPro" id="IPR018108">
    <property type="entry name" value="MCP_transmembrane"/>
</dbReference>
<dbReference type="GO" id="GO:0005743">
    <property type="term" value="C:mitochondrial inner membrane"/>
    <property type="evidence" value="ECO:0007669"/>
    <property type="project" value="UniProtKB-SubCell"/>
</dbReference>
<feature type="repeat" description="Solcar" evidence="14">
    <location>
        <begin position="115"/>
        <end position="207"/>
    </location>
</feature>
<evidence type="ECO:0000256" key="3">
    <source>
        <dbReference type="ARBA" id="ARBA00011245"/>
    </source>
</evidence>
<evidence type="ECO:0000256" key="8">
    <source>
        <dbReference type="ARBA" id="ARBA00022792"/>
    </source>
</evidence>
<keyword evidence="18" id="KW-1185">Reference proteome</keyword>
<comment type="subunit">
    <text evidence="3 16">Monomer.</text>
</comment>
<comment type="function">
    <text evidence="13">ADP:ATP antiporter that mediates import of ADP into the mitochondrial matrix for ATP synthesis, and export of ATP out to fuel the cell. Cycles between the cytoplasmic-open state (c-state) and the matrix-open state (m-state): operates by the alternating access mechanism with a single substrate-binding site intermittently exposed to either the cytosolic (c-state) or matrix (m-state) side of the inner mitochondrial membrane.</text>
</comment>
<accession>A0AAD6YJN1</accession>
<comment type="caution">
    <text evidence="16">Lacks conserved residue(s) required for the propagation of feature annotation.</text>
</comment>
<dbReference type="PANTHER" id="PTHR45635">
    <property type="entry name" value="ADP,ATP CARRIER PROTEIN 1-RELATED-RELATED"/>
    <property type="match status" value="1"/>
</dbReference>
<dbReference type="Proteomes" id="UP001219525">
    <property type="component" value="Unassembled WGS sequence"/>
</dbReference>
<feature type="transmembrane region" description="Helical" evidence="16">
    <location>
        <begin position="217"/>
        <end position="237"/>
    </location>
</feature>
<comment type="caution">
    <text evidence="17">The sequence shown here is derived from an EMBL/GenBank/DDBJ whole genome shotgun (WGS) entry which is preliminary data.</text>
</comment>